<keyword evidence="3 5" id="KW-0133">Cell shape</keyword>
<name>A0ABW9F7E3_9FIRM</name>
<organism evidence="8 9">
    <name type="scientific">Helcococcus bovis</name>
    <dbReference type="NCBI Taxonomy" id="3153252"/>
    <lineage>
        <taxon>Bacteria</taxon>
        <taxon>Bacillati</taxon>
        <taxon>Bacillota</taxon>
        <taxon>Tissierellia</taxon>
        <taxon>Tissierellales</taxon>
        <taxon>Peptoniphilaceae</taxon>
        <taxon>Helcococcus</taxon>
    </lineage>
</organism>
<evidence type="ECO:0000256" key="1">
    <source>
        <dbReference type="ARBA" id="ARBA00009369"/>
    </source>
</evidence>
<dbReference type="RefSeq" id="WP_408105816.1">
    <property type="nucleotide sequence ID" value="NZ_JBFNFH010000009.1"/>
</dbReference>
<evidence type="ECO:0000256" key="5">
    <source>
        <dbReference type="PIRNR" id="PIRNR038471"/>
    </source>
</evidence>
<evidence type="ECO:0000256" key="2">
    <source>
        <dbReference type="ARBA" id="ARBA00013855"/>
    </source>
</evidence>
<dbReference type="InterPro" id="IPR042175">
    <property type="entry name" value="Cell/Rod_MreC_2"/>
</dbReference>
<keyword evidence="6" id="KW-0472">Membrane</keyword>
<keyword evidence="6" id="KW-0812">Transmembrane</keyword>
<evidence type="ECO:0000256" key="6">
    <source>
        <dbReference type="SAM" id="Phobius"/>
    </source>
</evidence>
<dbReference type="InterPro" id="IPR007221">
    <property type="entry name" value="MreC"/>
</dbReference>
<dbReference type="InterPro" id="IPR055342">
    <property type="entry name" value="MreC_beta-barrel_core"/>
</dbReference>
<dbReference type="Proteomes" id="UP001629536">
    <property type="component" value="Unassembled WGS sequence"/>
</dbReference>
<dbReference type="Gene3D" id="2.40.10.350">
    <property type="entry name" value="Rod shape-determining protein MreC, domain 2"/>
    <property type="match status" value="1"/>
</dbReference>
<sequence length="275" mass="31160">MLYYNEKKQNKKHVIRILTLLIIIFLSIINPNTNNYLTNAFGIITKPFTLVTSLITNGVNDVIDFTFGTKPNRDLVNKLKAENEELQKQVKDLSFVVENKEYLKQNYDFMRKANLLNAKVIMQDNDIFFNDFKINKGSLNGIKVGDIIVNAYNDSNSKGALTGVVTSVGLNSSDVSSILNSKYNITFVDVKSEITGVINERFDGYLYGYLLEKKDIKVGEKIYTSGTGGRYPRGIYIGEVVEVTESTDRLKKIVKIKSPINFSKMYNVYVLPVKE</sequence>
<dbReference type="InterPro" id="IPR042177">
    <property type="entry name" value="Cell/Rod_1"/>
</dbReference>
<evidence type="ECO:0000313" key="9">
    <source>
        <dbReference type="Proteomes" id="UP001629536"/>
    </source>
</evidence>
<proteinExistence type="inferred from homology"/>
<feature type="domain" description="Rod shape-determining protein MreC beta-barrel core" evidence="7">
    <location>
        <begin position="120"/>
        <end position="271"/>
    </location>
</feature>
<evidence type="ECO:0000256" key="4">
    <source>
        <dbReference type="ARBA" id="ARBA00032089"/>
    </source>
</evidence>
<comment type="similarity">
    <text evidence="1 5">Belongs to the MreC family.</text>
</comment>
<reference evidence="8 9" key="1">
    <citation type="journal article" date="2024" name="Front. Microbiol.">
        <title>Pangenomic and biochemical analyses of Helcococcus ovis reveal widespread tetracycline resistance and a novel bacterial species, Helcococcus bovis.</title>
        <authorList>
            <person name="Cunha F."/>
            <person name="Zhai Y."/>
            <person name="Casaro S."/>
            <person name="Jones K.L."/>
            <person name="Hernandez M."/>
            <person name="Bisinotto R.S."/>
            <person name="Kariyawasam S."/>
            <person name="Brown M.B."/>
            <person name="Phillips A."/>
            <person name="Jeong K.C."/>
            <person name="Galvao K.N."/>
        </authorList>
    </citation>
    <scope>NUCLEOTIDE SEQUENCE [LARGE SCALE GENOMIC DNA]</scope>
    <source>
        <strain evidence="8 9">KG197</strain>
    </source>
</reference>
<evidence type="ECO:0000256" key="3">
    <source>
        <dbReference type="ARBA" id="ARBA00022960"/>
    </source>
</evidence>
<evidence type="ECO:0000313" key="8">
    <source>
        <dbReference type="EMBL" id="MFM1524955.1"/>
    </source>
</evidence>
<dbReference type="PANTHER" id="PTHR34138:SF1">
    <property type="entry name" value="CELL SHAPE-DETERMINING PROTEIN MREC"/>
    <property type="match status" value="1"/>
</dbReference>
<gene>
    <name evidence="8" type="primary">mreC</name>
    <name evidence="8" type="ORF">ABGF40_04640</name>
</gene>
<dbReference type="PANTHER" id="PTHR34138">
    <property type="entry name" value="CELL SHAPE-DETERMINING PROTEIN MREC"/>
    <property type="match status" value="1"/>
</dbReference>
<feature type="transmembrane region" description="Helical" evidence="6">
    <location>
        <begin position="12"/>
        <end position="29"/>
    </location>
</feature>
<keyword evidence="9" id="KW-1185">Reference proteome</keyword>
<comment type="caution">
    <text evidence="8">The sequence shown here is derived from an EMBL/GenBank/DDBJ whole genome shotgun (WGS) entry which is preliminary data.</text>
</comment>
<keyword evidence="6" id="KW-1133">Transmembrane helix</keyword>
<dbReference type="Pfam" id="PF04085">
    <property type="entry name" value="MreC"/>
    <property type="match status" value="1"/>
</dbReference>
<accession>A0ABW9F7E3</accession>
<dbReference type="Gene3D" id="2.40.10.340">
    <property type="entry name" value="Rod shape-determining protein MreC, domain 1"/>
    <property type="match status" value="1"/>
</dbReference>
<evidence type="ECO:0000259" key="7">
    <source>
        <dbReference type="Pfam" id="PF04085"/>
    </source>
</evidence>
<protein>
    <recommendedName>
        <fullName evidence="2 5">Cell shape-determining protein MreC</fullName>
    </recommendedName>
    <alternativeName>
        <fullName evidence="4 5">Cell shape protein MreC</fullName>
    </alternativeName>
</protein>
<comment type="function">
    <text evidence="5">Involved in formation and maintenance of cell shape.</text>
</comment>
<dbReference type="PIRSF" id="PIRSF038471">
    <property type="entry name" value="MreC"/>
    <property type="match status" value="1"/>
</dbReference>
<dbReference type="EMBL" id="JBFNFH010000009">
    <property type="protein sequence ID" value="MFM1524955.1"/>
    <property type="molecule type" value="Genomic_DNA"/>
</dbReference>